<dbReference type="Proteomes" id="UP000605361">
    <property type="component" value="Unassembled WGS sequence"/>
</dbReference>
<reference evidence="2" key="1">
    <citation type="submission" date="2020-11" db="EMBL/GenBank/DDBJ databases">
        <title>Whole-genome analyses of Nonomuraea sp. K274.</title>
        <authorList>
            <person name="Veyisoglu A."/>
        </authorList>
    </citation>
    <scope>NUCLEOTIDE SEQUENCE</scope>
    <source>
        <strain evidence="2">K274</strain>
    </source>
</reference>
<dbReference type="AlphaFoldDB" id="A0A931EY51"/>
<name>A0A931EY51_9ACTN</name>
<accession>A0A931EY51</accession>
<keyword evidence="3" id="KW-1185">Reference proteome</keyword>
<proteinExistence type="predicted"/>
<keyword evidence="1" id="KW-0472">Membrane</keyword>
<keyword evidence="1" id="KW-1133">Transmembrane helix</keyword>
<keyword evidence="1" id="KW-0812">Transmembrane</keyword>
<evidence type="ECO:0000313" key="3">
    <source>
        <dbReference type="Proteomes" id="UP000605361"/>
    </source>
</evidence>
<evidence type="ECO:0008006" key="4">
    <source>
        <dbReference type="Google" id="ProtNLM"/>
    </source>
</evidence>
<organism evidence="2 3">
    <name type="scientific">Nonomuraea cypriaca</name>
    <dbReference type="NCBI Taxonomy" id="1187855"/>
    <lineage>
        <taxon>Bacteria</taxon>
        <taxon>Bacillati</taxon>
        <taxon>Actinomycetota</taxon>
        <taxon>Actinomycetes</taxon>
        <taxon>Streptosporangiales</taxon>
        <taxon>Streptosporangiaceae</taxon>
        <taxon>Nonomuraea</taxon>
    </lineage>
</organism>
<evidence type="ECO:0000256" key="1">
    <source>
        <dbReference type="SAM" id="Phobius"/>
    </source>
</evidence>
<feature type="transmembrane region" description="Helical" evidence="1">
    <location>
        <begin position="6"/>
        <end position="24"/>
    </location>
</feature>
<evidence type="ECO:0000313" key="2">
    <source>
        <dbReference type="EMBL" id="MBF8186950.1"/>
    </source>
</evidence>
<sequence length="132" mass="14396">MTWRRGAYLVLPVLLIAAGILWIVNRDGPDPLELTGRGAYYTVRVNLEPDTGPLEARIRVDPEPAEVSVFAVMPYMGHTTPELAAHHDSTGRYVARGELFTMAGAWELGIRVRGGPGTEVITVNTLVGEGER</sequence>
<dbReference type="EMBL" id="JADOGI010000036">
    <property type="protein sequence ID" value="MBF8186950.1"/>
    <property type="molecule type" value="Genomic_DNA"/>
</dbReference>
<dbReference type="RefSeq" id="WP_195895919.1">
    <property type="nucleotide sequence ID" value="NZ_JADOGI010000036.1"/>
</dbReference>
<gene>
    <name evidence="2" type="ORF">ITP53_14610</name>
</gene>
<comment type="caution">
    <text evidence="2">The sequence shown here is derived from an EMBL/GenBank/DDBJ whole genome shotgun (WGS) entry which is preliminary data.</text>
</comment>
<protein>
    <recommendedName>
        <fullName evidence="4">YtkA-like domain-containing protein</fullName>
    </recommendedName>
</protein>